<keyword evidence="1" id="KW-0812">Transmembrane</keyword>
<reference evidence="2 3" key="1">
    <citation type="submission" date="2024-09" db="EMBL/GenBank/DDBJ databases">
        <authorList>
            <person name="Sun Q."/>
            <person name="Mori K."/>
        </authorList>
    </citation>
    <scope>NUCLEOTIDE SEQUENCE [LARGE SCALE GENOMIC DNA]</scope>
    <source>
        <strain evidence="2 3">CECT 7955</strain>
    </source>
</reference>
<keyword evidence="3" id="KW-1185">Reference proteome</keyword>
<keyword evidence="1" id="KW-1133">Transmembrane helix</keyword>
<accession>A0ABV5GHQ7</accession>
<sequence length="100" mass="11408">MSEEIEVITTPKKSSKKSKLILSIVFDLIGMLSYIVPGYAESIDIVWAPVSFLLLRKMYKGKIGEVASVIGFIEEAFPFIDIIPTFTITWIYKFLIKKEE</sequence>
<comment type="caution">
    <text evidence="2">The sequence shown here is derived from an EMBL/GenBank/DDBJ whole genome shotgun (WGS) entry which is preliminary data.</text>
</comment>
<evidence type="ECO:0000313" key="2">
    <source>
        <dbReference type="EMBL" id="MFB9094903.1"/>
    </source>
</evidence>
<keyword evidence="1" id="KW-0472">Membrane</keyword>
<evidence type="ECO:0000313" key="3">
    <source>
        <dbReference type="Proteomes" id="UP001589607"/>
    </source>
</evidence>
<organism evidence="2 3">
    <name type="scientific">Flavobacterium jumunjinense</name>
    <dbReference type="NCBI Taxonomy" id="998845"/>
    <lineage>
        <taxon>Bacteria</taxon>
        <taxon>Pseudomonadati</taxon>
        <taxon>Bacteroidota</taxon>
        <taxon>Flavobacteriia</taxon>
        <taxon>Flavobacteriales</taxon>
        <taxon>Flavobacteriaceae</taxon>
        <taxon>Flavobacterium</taxon>
    </lineage>
</organism>
<proteinExistence type="predicted"/>
<gene>
    <name evidence="2" type="ORF">ACFFVF_00110</name>
</gene>
<name>A0ABV5GHQ7_9FLAO</name>
<dbReference type="Proteomes" id="UP001589607">
    <property type="component" value="Unassembled WGS sequence"/>
</dbReference>
<feature type="transmembrane region" description="Helical" evidence="1">
    <location>
        <begin position="20"/>
        <end position="40"/>
    </location>
</feature>
<evidence type="ECO:0000256" key="1">
    <source>
        <dbReference type="SAM" id="Phobius"/>
    </source>
</evidence>
<protein>
    <recommendedName>
        <fullName evidence="4">Rod shape-determining protein MreD</fullName>
    </recommendedName>
</protein>
<dbReference type="RefSeq" id="WP_236454359.1">
    <property type="nucleotide sequence ID" value="NZ_CBCSGE010000007.1"/>
</dbReference>
<dbReference type="EMBL" id="JBHMEY010000001">
    <property type="protein sequence ID" value="MFB9094903.1"/>
    <property type="molecule type" value="Genomic_DNA"/>
</dbReference>
<feature type="transmembrane region" description="Helical" evidence="1">
    <location>
        <begin position="76"/>
        <end position="95"/>
    </location>
</feature>
<evidence type="ECO:0008006" key="4">
    <source>
        <dbReference type="Google" id="ProtNLM"/>
    </source>
</evidence>